<evidence type="ECO:0000256" key="1">
    <source>
        <dbReference type="ARBA" id="ARBA00007074"/>
    </source>
</evidence>
<dbReference type="AlphaFoldDB" id="A0AA86M9I6"/>
<dbReference type="RefSeq" id="WP_323452094.1">
    <property type="nucleotide sequence ID" value="NZ_LC735416.1"/>
</dbReference>
<evidence type="ECO:0000256" key="3">
    <source>
        <dbReference type="ARBA" id="ARBA00022801"/>
    </source>
</evidence>
<dbReference type="InterPro" id="IPR008258">
    <property type="entry name" value="Transglycosylase_SLT_dom_1"/>
</dbReference>
<dbReference type="PROSITE" id="PS51935">
    <property type="entry name" value="NLPC_P60"/>
    <property type="match status" value="1"/>
</dbReference>
<dbReference type="InterPro" id="IPR000064">
    <property type="entry name" value="NLP_P60_dom"/>
</dbReference>
<dbReference type="Gene3D" id="3.90.1720.10">
    <property type="entry name" value="endopeptidase domain like (from Nostoc punctiforme)"/>
    <property type="match status" value="1"/>
</dbReference>
<organism evidence="6 7">
    <name type="scientific">Streptomyces yaizuensis</name>
    <dbReference type="NCBI Taxonomy" id="2989713"/>
    <lineage>
        <taxon>Bacteria</taxon>
        <taxon>Bacillati</taxon>
        <taxon>Actinomycetota</taxon>
        <taxon>Actinomycetes</taxon>
        <taxon>Kitasatosporales</taxon>
        <taxon>Streptomycetaceae</taxon>
        <taxon>Streptomyces</taxon>
    </lineage>
</organism>
<keyword evidence="3" id="KW-0378">Hydrolase</keyword>
<dbReference type="InterPro" id="IPR051794">
    <property type="entry name" value="PG_Endopeptidase_C40"/>
</dbReference>
<sequence length="366" mass="38607">MKAITGAVAAVVALPVAIIGLVLMSAGADATGDEAGGAGMIDGLNVSAMPPEGRKWAPWYQKSAAQCPGRLSPAVLAAQGYQESGFRPDAVGPPTDYGTAKGISQFIDSTWETQGKGRYEDMDRDGDNTAFDPEDAIMAQGRYMCAMVKRAETSGYKDTPIRLSLAGYNAGWGWVDYYKAVPPERFAKGQTYHYVRIITANAAKWASAVSSISGLGTGSGADAVRRGAKQIGIPYSWGGGNPGGPSNGFCDGRNGYLNGRCVAATTAGFDCSSLTQYAWWSSVKLPRVAAAQYAATASRRIDRDDLKPGDLLFWSKSGPAAIYHVGIYAGEGRVLHAPRTGRKVELQPIAEAMPSRDYIGATRPGA</sequence>
<dbReference type="SUPFAM" id="SSF53955">
    <property type="entry name" value="Lysozyme-like"/>
    <property type="match status" value="1"/>
</dbReference>
<reference evidence="6 7" key="1">
    <citation type="submission" date="2022-10" db="EMBL/GenBank/DDBJ databases">
        <title>Draft genome sequence of Streptomyces sp. YSPA8.</title>
        <authorList>
            <person name="Moriuchi R."/>
            <person name="Dohra H."/>
            <person name="Yamamura H."/>
            <person name="Kodani S."/>
        </authorList>
    </citation>
    <scope>NUCLEOTIDE SEQUENCE [LARGE SCALE GENOMIC DNA]</scope>
    <source>
        <strain evidence="6 7">YSPA8</strain>
        <plasmid evidence="6 7">pYSPA8-3</plasmid>
    </source>
</reference>
<dbReference type="EMBL" id="LC735416">
    <property type="protein sequence ID" value="BDT39700.1"/>
    <property type="molecule type" value="Genomic_DNA"/>
</dbReference>
<dbReference type="Gene3D" id="1.10.530.10">
    <property type="match status" value="1"/>
</dbReference>
<evidence type="ECO:0000313" key="6">
    <source>
        <dbReference type="EMBL" id="BDT39700.1"/>
    </source>
</evidence>
<dbReference type="PANTHER" id="PTHR47359">
    <property type="entry name" value="PEPTIDOGLYCAN DL-ENDOPEPTIDASE CWLO"/>
    <property type="match status" value="1"/>
</dbReference>
<dbReference type="InterPro" id="IPR023346">
    <property type="entry name" value="Lysozyme-like_dom_sf"/>
</dbReference>
<proteinExistence type="inferred from homology"/>
<evidence type="ECO:0000313" key="7">
    <source>
        <dbReference type="Proteomes" id="UP001291653"/>
    </source>
</evidence>
<evidence type="ECO:0000256" key="2">
    <source>
        <dbReference type="ARBA" id="ARBA00022670"/>
    </source>
</evidence>
<gene>
    <name evidence="6" type="ORF">SYYSPA8_37910</name>
</gene>
<dbReference type="PANTHER" id="PTHR47359:SF3">
    <property type="entry name" value="NLP_P60 DOMAIN-CONTAINING PROTEIN-RELATED"/>
    <property type="match status" value="1"/>
</dbReference>
<dbReference type="Proteomes" id="UP001291653">
    <property type="component" value="Plasmid pYSPA8-3"/>
</dbReference>
<feature type="domain" description="NlpC/P60" evidence="5">
    <location>
        <begin position="217"/>
        <end position="366"/>
    </location>
</feature>
<keyword evidence="6" id="KW-0614">Plasmid</keyword>
<dbReference type="GO" id="GO:0008234">
    <property type="term" value="F:cysteine-type peptidase activity"/>
    <property type="evidence" value="ECO:0007669"/>
    <property type="project" value="UniProtKB-KW"/>
</dbReference>
<keyword evidence="7" id="KW-1185">Reference proteome</keyword>
<evidence type="ECO:0000256" key="4">
    <source>
        <dbReference type="ARBA" id="ARBA00022807"/>
    </source>
</evidence>
<dbReference type="Pfam" id="PF00877">
    <property type="entry name" value="NLPC_P60"/>
    <property type="match status" value="1"/>
</dbReference>
<keyword evidence="4" id="KW-0788">Thiol protease</keyword>
<name>A0AA86M9I6_9ACTN</name>
<dbReference type="GO" id="GO:0006508">
    <property type="term" value="P:proteolysis"/>
    <property type="evidence" value="ECO:0007669"/>
    <property type="project" value="UniProtKB-KW"/>
</dbReference>
<dbReference type="Pfam" id="PF01464">
    <property type="entry name" value="SLT"/>
    <property type="match status" value="1"/>
</dbReference>
<evidence type="ECO:0000259" key="5">
    <source>
        <dbReference type="PROSITE" id="PS51935"/>
    </source>
</evidence>
<geneLocation type="plasmid" evidence="6 7">
    <name>pYSPA8-3</name>
</geneLocation>
<comment type="similarity">
    <text evidence="1">Belongs to the peptidase C40 family.</text>
</comment>
<dbReference type="InterPro" id="IPR038765">
    <property type="entry name" value="Papain-like_cys_pep_sf"/>
</dbReference>
<protein>
    <submittedName>
        <fullName evidence="6">NlpC/P60 family protein</fullName>
    </submittedName>
</protein>
<keyword evidence="2" id="KW-0645">Protease</keyword>
<accession>A0AA86M9I6</accession>
<dbReference type="SUPFAM" id="SSF54001">
    <property type="entry name" value="Cysteine proteinases"/>
    <property type="match status" value="1"/>
</dbReference>
<dbReference type="CDD" id="cd13399">
    <property type="entry name" value="Slt35-like"/>
    <property type="match status" value="1"/>
</dbReference>